<gene>
    <name evidence="3" type="ORF">E4U09_005168</name>
</gene>
<feature type="compositionally biased region" description="Basic and acidic residues" evidence="1">
    <location>
        <begin position="403"/>
        <end position="412"/>
    </location>
</feature>
<dbReference type="EMBL" id="SRRH01000428">
    <property type="protein sequence ID" value="KAG6289117.1"/>
    <property type="molecule type" value="Genomic_DNA"/>
</dbReference>
<dbReference type="PANTHER" id="PTHR40370">
    <property type="entry name" value="EXPRESSED PROTEIN"/>
    <property type="match status" value="1"/>
</dbReference>
<dbReference type="Pfam" id="PF11274">
    <property type="entry name" value="DUF3074"/>
    <property type="match status" value="1"/>
</dbReference>
<feature type="compositionally biased region" description="Polar residues" evidence="1">
    <location>
        <begin position="376"/>
        <end position="397"/>
    </location>
</feature>
<protein>
    <recommendedName>
        <fullName evidence="2">DUF3074 domain-containing protein</fullName>
    </recommendedName>
</protein>
<feature type="compositionally biased region" description="Polar residues" evidence="1">
    <location>
        <begin position="326"/>
        <end position="365"/>
    </location>
</feature>
<comment type="caution">
    <text evidence="3">The sequence shown here is derived from an EMBL/GenBank/DDBJ whole genome shotgun (WGS) entry which is preliminary data.</text>
</comment>
<feature type="compositionally biased region" description="Low complexity" evidence="1">
    <location>
        <begin position="491"/>
        <end position="500"/>
    </location>
</feature>
<sequence>MITKVELCGEAESAAPPGAGRFVRLWGLDTSDLPPSATPHKELAPFLTAALHEALAFIDDVPTDSTSTDSAWRPDGVKKFSNSVALVNLYKRVVPVKHLKLAMRGHDSANCVKPRRLRAETWSLRRSVHEDAEIPGTAGWKEWYRCFKEDHALAEEQFTPSVLSHRRMKSWKCKDLKIVQGDHTWTNITLRWEESVHKFPLPLQKRVFPVLQITASDENHVDAAEFVVIQIPVRDIDAPRRNRAVLGAYTSVERLRRTADGVEWIMGTVSDAGGILPLALQKLAIPGQIAKDVDMFLTWIAEERKKPVVETELGSEHAQQWEEYYETSTQQNSSQARESAQESVQGQTQDTTQNTVQEQAQAQTQDKGKKPVEGTGLSSERAQQGQGQLDPSSQQGIVQAREPAQEQVREQTQDTTQNTVQEQAQTQIQDKGKKPVEGTGLSSERVQQGQGQLKPSPQQDTVQAQEPAQEQIQEQIQGRTQSNIQDNIKEQAPTQTQEQTPGPPTQPSDQRGSLPSDEDGRQKDRQE</sequence>
<evidence type="ECO:0000313" key="4">
    <source>
        <dbReference type="Proteomes" id="UP000707071"/>
    </source>
</evidence>
<evidence type="ECO:0000313" key="3">
    <source>
        <dbReference type="EMBL" id="KAG6289117.1"/>
    </source>
</evidence>
<reference evidence="3 4" key="1">
    <citation type="journal article" date="2020" name="bioRxiv">
        <title>Whole genome comparisons of ergot fungi reveals the divergence and evolution of species within the genus Claviceps are the result of varying mechanisms driving genome evolution and host range expansion.</title>
        <authorList>
            <person name="Wyka S.A."/>
            <person name="Mondo S.J."/>
            <person name="Liu M."/>
            <person name="Dettman J."/>
            <person name="Nalam V."/>
            <person name="Broders K.D."/>
        </authorList>
    </citation>
    <scope>NUCLEOTIDE SEQUENCE [LARGE SCALE GENOMIC DNA]</scope>
    <source>
        <strain evidence="3 4">Clav52</strain>
    </source>
</reference>
<feature type="region of interest" description="Disordered" evidence="1">
    <location>
        <begin position="323"/>
        <end position="527"/>
    </location>
</feature>
<proteinExistence type="predicted"/>
<feature type="compositionally biased region" description="Basic and acidic residues" evidence="1">
    <location>
        <begin position="518"/>
        <end position="527"/>
    </location>
</feature>
<keyword evidence="4" id="KW-1185">Reference proteome</keyword>
<dbReference type="InterPro" id="IPR024500">
    <property type="entry name" value="DUF3074"/>
</dbReference>
<name>A0A9P7QH17_9HYPO</name>
<evidence type="ECO:0000259" key="2">
    <source>
        <dbReference type="Pfam" id="PF11274"/>
    </source>
</evidence>
<evidence type="ECO:0000256" key="1">
    <source>
        <dbReference type="SAM" id="MobiDB-lite"/>
    </source>
</evidence>
<feature type="compositionally biased region" description="Polar residues" evidence="1">
    <location>
        <begin position="440"/>
        <end position="462"/>
    </location>
</feature>
<dbReference type="PANTHER" id="PTHR40370:SF1">
    <property type="entry name" value="DUF3074 DOMAIN-CONTAINING PROTEIN"/>
    <property type="match status" value="1"/>
</dbReference>
<accession>A0A9P7QH17</accession>
<feature type="domain" description="DUF3074" evidence="2">
    <location>
        <begin position="122"/>
        <end position="300"/>
    </location>
</feature>
<dbReference type="Proteomes" id="UP000707071">
    <property type="component" value="Unassembled WGS sequence"/>
</dbReference>
<feature type="compositionally biased region" description="Polar residues" evidence="1">
    <location>
        <begin position="413"/>
        <end position="429"/>
    </location>
</feature>
<dbReference type="AlphaFoldDB" id="A0A9P7QH17"/>
<feature type="compositionally biased region" description="Low complexity" evidence="1">
    <location>
        <begin position="463"/>
        <end position="477"/>
    </location>
</feature>
<organism evidence="3 4">
    <name type="scientific">Claviceps aff. purpurea</name>
    <dbReference type="NCBI Taxonomy" id="1967640"/>
    <lineage>
        <taxon>Eukaryota</taxon>
        <taxon>Fungi</taxon>
        <taxon>Dikarya</taxon>
        <taxon>Ascomycota</taxon>
        <taxon>Pezizomycotina</taxon>
        <taxon>Sordariomycetes</taxon>
        <taxon>Hypocreomycetidae</taxon>
        <taxon>Hypocreales</taxon>
        <taxon>Clavicipitaceae</taxon>
        <taxon>Claviceps</taxon>
    </lineage>
</organism>